<keyword evidence="3" id="KW-1185">Reference proteome</keyword>
<dbReference type="OrthoDB" id="10574911at2759"/>
<dbReference type="InParanoid" id="A0A3P7FU53"/>
<feature type="region of interest" description="Disordered" evidence="1">
    <location>
        <begin position="48"/>
        <end position="94"/>
    </location>
</feature>
<proteinExistence type="predicted"/>
<sequence length="94" mass="11113">MQQDIQVVFDYLKREPVMYRTLQEFLSETVQFERLLIARLEEAERRLEEIEGQNAHDEMEEEPVLQEPEFNEEEAERAPLPESSDEAENWASGA</sequence>
<dbReference type="OMA" id="QNAHDEM"/>
<gene>
    <name evidence="2" type="ORF">WBA_LOCUS7328</name>
</gene>
<organism evidence="2 3">
    <name type="scientific">Wuchereria bancrofti</name>
    <dbReference type="NCBI Taxonomy" id="6293"/>
    <lineage>
        <taxon>Eukaryota</taxon>
        <taxon>Metazoa</taxon>
        <taxon>Ecdysozoa</taxon>
        <taxon>Nematoda</taxon>
        <taxon>Chromadorea</taxon>
        <taxon>Rhabditida</taxon>
        <taxon>Spirurina</taxon>
        <taxon>Spiruromorpha</taxon>
        <taxon>Filarioidea</taxon>
        <taxon>Onchocercidae</taxon>
        <taxon>Wuchereria</taxon>
    </lineage>
</organism>
<protein>
    <submittedName>
        <fullName evidence="2">Uncharacterized protein</fullName>
    </submittedName>
</protein>
<dbReference type="AlphaFoldDB" id="A0A3P7FU53"/>
<evidence type="ECO:0000313" key="3">
    <source>
        <dbReference type="Proteomes" id="UP000270924"/>
    </source>
</evidence>
<feature type="non-terminal residue" evidence="2">
    <location>
        <position position="94"/>
    </location>
</feature>
<feature type="compositionally biased region" description="Basic and acidic residues" evidence="1">
    <location>
        <begin position="48"/>
        <end position="57"/>
    </location>
</feature>
<evidence type="ECO:0000313" key="2">
    <source>
        <dbReference type="EMBL" id="VDM13942.1"/>
    </source>
</evidence>
<reference evidence="2 3" key="1">
    <citation type="submission" date="2018-11" db="EMBL/GenBank/DDBJ databases">
        <authorList>
            <consortium name="Pathogen Informatics"/>
        </authorList>
    </citation>
    <scope>NUCLEOTIDE SEQUENCE [LARGE SCALE GENOMIC DNA]</scope>
</reference>
<dbReference type="EMBL" id="UYWW01005115">
    <property type="protein sequence ID" value="VDM13942.1"/>
    <property type="molecule type" value="Genomic_DNA"/>
</dbReference>
<evidence type="ECO:0000256" key="1">
    <source>
        <dbReference type="SAM" id="MobiDB-lite"/>
    </source>
</evidence>
<dbReference type="Proteomes" id="UP000270924">
    <property type="component" value="Unassembled WGS sequence"/>
</dbReference>
<name>A0A3P7FU53_WUCBA</name>
<accession>A0A3P7FU53</accession>
<feature type="compositionally biased region" description="Acidic residues" evidence="1">
    <location>
        <begin position="58"/>
        <end position="75"/>
    </location>
</feature>